<dbReference type="AlphaFoldDB" id="A0A6S7BNB1"/>
<sequence>MKNSPSILIADLPERLKELGVDVMLLEQDGRPTKFLKRSLEHLRRQAEAAGKAEREHGVYG</sequence>
<reference evidence="1 2" key="1">
    <citation type="submission" date="2020-04" db="EMBL/GenBank/DDBJ databases">
        <authorList>
            <person name="De Canck E."/>
        </authorList>
    </citation>
    <scope>NUCLEOTIDE SEQUENCE [LARGE SCALE GENOMIC DNA]</scope>
    <source>
        <strain evidence="1 2">LMG 28138</strain>
    </source>
</reference>
<name>A0A6S7BNB1_9BURK</name>
<organism evidence="1 2">
    <name type="scientific">Pararobbsia alpina</name>
    <dbReference type="NCBI Taxonomy" id="621374"/>
    <lineage>
        <taxon>Bacteria</taxon>
        <taxon>Pseudomonadati</taxon>
        <taxon>Pseudomonadota</taxon>
        <taxon>Betaproteobacteria</taxon>
        <taxon>Burkholderiales</taxon>
        <taxon>Burkholderiaceae</taxon>
        <taxon>Pararobbsia</taxon>
    </lineage>
</organism>
<accession>A0A6S7BNB1</accession>
<dbReference type="EMBL" id="CADIKM010000089">
    <property type="protein sequence ID" value="CAB3806846.1"/>
    <property type="molecule type" value="Genomic_DNA"/>
</dbReference>
<dbReference type="Proteomes" id="UP000494115">
    <property type="component" value="Unassembled WGS sequence"/>
</dbReference>
<evidence type="ECO:0000313" key="1">
    <source>
        <dbReference type="EMBL" id="CAB3806846.1"/>
    </source>
</evidence>
<gene>
    <name evidence="1" type="ORF">LMG28138_05855</name>
</gene>
<proteinExistence type="predicted"/>
<evidence type="ECO:0000313" key="2">
    <source>
        <dbReference type="Proteomes" id="UP000494115"/>
    </source>
</evidence>
<dbReference type="RefSeq" id="WP_175108353.1">
    <property type="nucleotide sequence ID" value="NZ_CADIKM010000089.1"/>
</dbReference>
<protein>
    <submittedName>
        <fullName evidence="1">Uncharacterized protein</fullName>
    </submittedName>
</protein>
<keyword evidence="2" id="KW-1185">Reference proteome</keyword>